<dbReference type="GO" id="GO:0003824">
    <property type="term" value="F:catalytic activity"/>
    <property type="evidence" value="ECO:0007669"/>
    <property type="project" value="InterPro"/>
</dbReference>
<dbReference type="GO" id="GO:0051539">
    <property type="term" value="F:4 iron, 4 sulfur cluster binding"/>
    <property type="evidence" value="ECO:0007669"/>
    <property type="project" value="UniProtKB-KW"/>
</dbReference>
<dbReference type="SUPFAM" id="SSF102114">
    <property type="entry name" value="Radical SAM enzymes"/>
    <property type="match status" value="1"/>
</dbReference>
<evidence type="ECO:0000256" key="3">
    <source>
        <dbReference type="ARBA" id="ARBA00022691"/>
    </source>
</evidence>
<reference evidence="8" key="1">
    <citation type="journal article" date="2011" name="Environ. Microbiol.">
        <title>Genomic insights into the metabolic potential of the polycyclic aromatic hydrocarbon degrading sulfate-reducing Deltaproteobacterium N47.</title>
        <authorList>
            <person name="Bergmann F."/>
            <person name="Selesi D."/>
            <person name="Weinmaier T."/>
            <person name="Tischler P."/>
            <person name="Rattei T."/>
            <person name="Meckenstock R.U."/>
        </authorList>
    </citation>
    <scope>NUCLEOTIDE SEQUENCE</scope>
</reference>
<keyword evidence="3" id="KW-0949">S-adenosyl-L-methionine</keyword>
<name>E1YGN5_9BACT</name>
<dbReference type="PANTHER" id="PTHR43787:SF11">
    <property type="entry name" value="UPF0026 PROTEIN SLR1464"/>
    <property type="match status" value="1"/>
</dbReference>
<evidence type="ECO:0000256" key="1">
    <source>
        <dbReference type="ARBA" id="ARBA00001966"/>
    </source>
</evidence>
<keyword evidence="6" id="KW-0411">Iron-sulfur</keyword>
<sequence>MISVYMKNKLNSEYQYIFGPIPSRRLGVSLGVDLLPSKTCTLDCVYCECGKTKNLTITQKEYVPVDNVKYELKSLLSNAPDIDYITFAGSGEPTLHSCLGDLIRFLKCDYSHYRVAVLTNGTLFYEPAVIKQVLDADIVKVSIDAGSDDTFVRINRPHHALRLSKITDGLIELRKKYNKELWIEVFLVNNLNNNPEELKKIKDLINLIKPARVHLNTLDRPGTESWVEAAQQAVLTDVAKYLNDAKLIDNDKISGKISGNKTEEFIIATVKRRPIQQKMFPAY</sequence>
<accession>E1YGN5</accession>
<dbReference type="Pfam" id="PF04055">
    <property type="entry name" value="Radical_SAM"/>
    <property type="match status" value="1"/>
</dbReference>
<dbReference type="PANTHER" id="PTHR43787">
    <property type="entry name" value="FEMO COFACTOR BIOSYNTHESIS PROTEIN NIFB-RELATED"/>
    <property type="match status" value="1"/>
</dbReference>
<evidence type="ECO:0000256" key="6">
    <source>
        <dbReference type="ARBA" id="ARBA00023014"/>
    </source>
</evidence>
<evidence type="ECO:0000256" key="4">
    <source>
        <dbReference type="ARBA" id="ARBA00022723"/>
    </source>
</evidence>
<dbReference type="InterPro" id="IPR058240">
    <property type="entry name" value="rSAM_sf"/>
</dbReference>
<evidence type="ECO:0000256" key="5">
    <source>
        <dbReference type="ARBA" id="ARBA00023004"/>
    </source>
</evidence>
<dbReference type="InterPro" id="IPR013785">
    <property type="entry name" value="Aldolase_TIM"/>
</dbReference>
<keyword evidence="2" id="KW-0004">4Fe-4S</keyword>
<dbReference type="CDD" id="cd01335">
    <property type="entry name" value="Radical_SAM"/>
    <property type="match status" value="1"/>
</dbReference>
<dbReference type="SFLD" id="SFLDS00029">
    <property type="entry name" value="Radical_SAM"/>
    <property type="match status" value="1"/>
</dbReference>
<dbReference type="GO" id="GO:0046872">
    <property type="term" value="F:metal ion binding"/>
    <property type="evidence" value="ECO:0007669"/>
    <property type="project" value="UniProtKB-KW"/>
</dbReference>
<comment type="cofactor">
    <cofactor evidence="1">
        <name>[4Fe-4S] cluster</name>
        <dbReference type="ChEBI" id="CHEBI:49883"/>
    </cofactor>
</comment>
<gene>
    <name evidence="8" type="ORF">N47_F14240</name>
</gene>
<evidence type="ECO:0000256" key="2">
    <source>
        <dbReference type="ARBA" id="ARBA00022485"/>
    </source>
</evidence>
<evidence type="ECO:0000259" key="7">
    <source>
        <dbReference type="PROSITE" id="PS51918"/>
    </source>
</evidence>
<dbReference type="PROSITE" id="PS51918">
    <property type="entry name" value="RADICAL_SAM"/>
    <property type="match status" value="1"/>
</dbReference>
<evidence type="ECO:0000313" key="8">
    <source>
        <dbReference type="EMBL" id="CBX29729.1"/>
    </source>
</evidence>
<dbReference type="Gene3D" id="3.20.20.70">
    <property type="entry name" value="Aldolase class I"/>
    <property type="match status" value="1"/>
</dbReference>
<keyword evidence="5" id="KW-0408">Iron</keyword>
<dbReference type="AlphaFoldDB" id="E1YGN5"/>
<dbReference type="SFLD" id="SFLDG01083">
    <property type="entry name" value="Uncharacterised_Radical_SAM_Su"/>
    <property type="match status" value="1"/>
</dbReference>
<feature type="domain" description="Radical SAM core" evidence="7">
    <location>
        <begin position="26"/>
        <end position="251"/>
    </location>
</feature>
<dbReference type="InterPro" id="IPR040084">
    <property type="entry name" value="GTPase_Obg"/>
</dbReference>
<organism evidence="8">
    <name type="scientific">uncultured Desulfobacterium sp</name>
    <dbReference type="NCBI Taxonomy" id="201089"/>
    <lineage>
        <taxon>Bacteria</taxon>
        <taxon>Pseudomonadati</taxon>
        <taxon>Thermodesulfobacteriota</taxon>
        <taxon>Desulfobacteria</taxon>
        <taxon>Desulfobacterales</taxon>
        <taxon>Desulfobacteriaceae</taxon>
        <taxon>Desulfobacterium</taxon>
        <taxon>environmental samples</taxon>
    </lineage>
</organism>
<proteinExistence type="predicted"/>
<keyword evidence="4" id="KW-0479">Metal-binding</keyword>
<dbReference type="EMBL" id="FR695873">
    <property type="protein sequence ID" value="CBX29729.1"/>
    <property type="molecule type" value="Genomic_DNA"/>
</dbReference>
<dbReference type="InterPro" id="IPR007197">
    <property type="entry name" value="rSAM"/>
</dbReference>
<protein>
    <recommendedName>
        <fullName evidence="7">Radical SAM core domain-containing protein</fullName>
    </recommendedName>
</protein>